<comment type="caution">
    <text evidence="8">The sequence shown here is derived from an EMBL/GenBank/DDBJ whole genome shotgun (WGS) entry which is preliminary data.</text>
</comment>
<dbReference type="AlphaFoldDB" id="A0A917UVM0"/>
<reference evidence="8" key="1">
    <citation type="journal article" date="2014" name="Int. J. Syst. Evol. Microbiol.">
        <title>Complete genome sequence of Corynebacterium casei LMG S-19264T (=DSM 44701T), isolated from a smear-ripened cheese.</title>
        <authorList>
            <consortium name="US DOE Joint Genome Institute (JGI-PGF)"/>
            <person name="Walter F."/>
            <person name="Albersmeier A."/>
            <person name="Kalinowski J."/>
            <person name="Ruckert C."/>
        </authorList>
    </citation>
    <scope>NUCLEOTIDE SEQUENCE</scope>
    <source>
        <strain evidence="8">JCM 14371</strain>
    </source>
</reference>
<keyword evidence="9" id="KW-1185">Reference proteome</keyword>
<dbReference type="Gene3D" id="1.10.10.10">
    <property type="entry name" value="Winged helix-like DNA-binding domain superfamily/Winged helix DNA-binding domain"/>
    <property type="match status" value="1"/>
</dbReference>
<keyword evidence="5" id="KW-0804">Transcription</keyword>
<dbReference type="InterPro" id="IPR014284">
    <property type="entry name" value="RNA_pol_sigma-70_dom"/>
</dbReference>
<dbReference type="InterPro" id="IPR007627">
    <property type="entry name" value="RNA_pol_sigma70_r2"/>
</dbReference>
<evidence type="ECO:0000256" key="4">
    <source>
        <dbReference type="ARBA" id="ARBA00023125"/>
    </source>
</evidence>
<evidence type="ECO:0000313" key="8">
    <source>
        <dbReference type="EMBL" id="GGJ88508.1"/>
    </source>
</evidence>
<evidence type="ECO:0000313" key="9">
    <source>
        <dbReference type="Proteomes" id="UP000635726"/>
    </source>
</evidence>
<dbReference type="EMBL" id="BMOE01000021">
    <property type="protein sequence ID" value="GGJ88508.1"/>
    <property type="molecule type" value="Genomic_DNA"/>
</dbReference>
<sequence length="181" mass="19804">MNDLTDTQLIALAARQDAAFEVLVRRHAPRVHALASHMVGAGSADDVVQEVFLSVHRHLRSFRGDAQFTTWLHRVALNACYGLLRRRQPDALSDVPEPSSPLDPVGTSETLQLRERLAWALAQLPHDQREAVTLRELSGLEYAAIAEITGVEVGTVKSRIARGRSALRDLLSARGVTVGST</sequence>
<feature type="domain" description="RNA polymerase sigma-70 region 2" evidence="6">
    <location>
        <begin position="23"/>
        <end position="88"/>
    </location>
</feature>
<dbReference type="PANTHER" id="PTHR43133:SF8">
    <property type="entry name" value="RNA POLYMERASE SIGMA FACTOR HI_1459-RELATED"/>
    <property type="match status" value="1"/>
</dbReference>
<dbReference type="InterPro" id="IPR036388">
    <property type="entry name" value="WH-like_DNA-bd_sf"/>
</dbReference>
<dbReference type="Gene3D" id="1.10.1740.10">
    <property type="match status" value="1"/>
</dbReference>
<organism evidence="8 9">
    <name type="scientific">Deinococcus aquiradiocola</name>
    <dbReference type="NCBI Taxonomy" id="393059"/>
    <lineage>
        <taxon>Bacteria</taxon>
        <taxon>Thermotogati</taxon>
        <taxon>Deinococcota</taxon>
        <taxon>Deinococci</taxon>
        <taxon>Deinococcales</taxon>
        <taxon>Deinococcaceae</taxon>
        <taxon>Deinococcus</taxon>
    </lineage>
</organism>
<dbReference type="RefSeq" id="WP_188964671.1">
    <property type="nucleotide sequence ID" value="NZ_BMOE01000021.1"/>
</dbReference>
<dbReference type="SUPFAM" id="SSF88946">
    <property type="entry name" value="Sigma2 domain of RNA polymerase sigma factors"/>
    <property type="match status" value="1"/>
</dbReference>
<evidence type="ECO:0000256" key="3">
    <source>
        <dbReference type="ARBA" id="ARBA00023082"/>
    </source>
</evidence>
<dbReference type="GO" id="GO:0016987">
    <property type="term" value="F:sigma factor activity"/>
    <property type="evidence" value="ECO:0007669"/>
    <property type="project" value="UniProtKB-KW"/>
</dbReference>
<dbReference type="SUPFAM" id="SSF88659">
    <property type="entry name" value="Sigma3 and sigma4 domains of RNA polymerase sigma factors"/>
    <property type="match status" value="1"/>
</dbReference>
<keyword evidence="3" id="KW-0731">Sigma factor</keyword>
<dbReference type="CDD" id="cd06171">
    <property type="entry name" value="Sigma70_r4"/>
    <property type="match status" value="1"/>
</dbReference>
<evidence type="ECO:0000256" key="5">
    <source>
        <dbReference type="ARBA" id="ARBA00023163"/>
    </source>
</evidence>
<feature type="domain" description="RNA polymerase sigma factor 70 region 4 type 2" evidence="7">
    <location>
        <begin position="117"/>
        <end position="167"/>
    </location>
</feature>
<dbReference type="GO" id="GO:0006352">
    <property type="term" value="P:DNA-templated transcription initiation"/>
    <property type="evidence" value="ECO:0007669"/>
    <property type="project" value="InterPro"/>
</dbReference>
<dbReference type="InterPro" id="IPR013324">
    <property type="entry name" value="RNA_pol_sigma_r3/r4-like"/>
</dbReference>
<keyword evidence="4" id="KW-0238">DNA-binding</keyword>
<evidence type="ECO:0000256" key="1">
    <source>
        <dbReference type="ARBA" id="ARBA00010641"/>
    </source>
</evidence>
<keyword evidence="2" id="KW-0805">Transcription regulation</keyword>
<evidence type="ECO:0000259" key="7">
    <source>
        <dbReference type="Pfam" id="PF08281"/>
    </source>
</evidence>
<proteinExistence type="inferred from homology"/>
<comment type="similarity">
    <text evidence="1">Belongs to the sigma-70 factor family. ECF subfamily.</text>
</comment>
<name>A0A917UVM0_9DEIO</name>
<dbReference type="InterPro" id="IPR013325">
    <property type="entry name" value="RNA_pol_sigma_r2"/>
</dbReference>
<gene>
    <name evidence="8" type="ORF">GCM10008939_35740</name>
</gene>
<dbReference type="Proteomes" id="UP000635726">
    <property type="component" value="Unassembled WGS sequence"/>
</dbReference>
<dbReference type="GO" id="GO:0003677">
    <property type="term" value="F:DNA binding"/>
    <property type="evidence" value="ECO:0007669"/>
    <property type="project" value="UniProtKB-KW"/>
</dbReference>
<protein>
    <submittedName>
        <fullName evidence="8">RNA polymerase subunit sigma-24</fullName>
    </submittedName>
</protein>
<dbReference type="InterPro" id="IPR013249">
    <property type="entry name" value="RNA_pol_sigma70_r4_t2"/>
</dbReference>
<dbReference type="NCBIfam" id="TIGR02937">
    <property type="entry name" value="sigma70-ECF"/>
    <property type="match status" value="1"/>
</dbReference>
<evidence type="ECO:0000256" key="2">
    <source>
        <dbReference type="ARBA" id="ARBA00023015"/>
    </source>
</evidence>
<dbReference type="Pfam" id="PF08281">
    <property type="entry name" value="Sigma70_r4_2"/>
    <property type="match status" value="1"/>
</dbReference>
<dbReference type="Pfam" id="PF04542">
    <property type="entry name" value="Sigma70_r2"/>
    <property type="match status" value="1"/>
</dbReference>
<evidence type="ECO:0000259" key="6">
    <source>
        <dbReference type="Pfam" id="PF04542"/>
    </source>
</evidence>
<dbReference type="InterPro" id="IPR039425">
    <property type="entry name" value="RNA_pol_sigma-70-like"/>
</dbReference>
<dbReference type="PANTHER" id="PTHR43133">
    <property type="entry name" value="RNA POLYMERASE ECF-TYPE SIGMA FACTO"/>
    <property type="match status" value="1"/>
</dbReference>
<reference evidence="8" key="2">
    <citation type="submission" date="2020-09" db="EMBL/GenBank/DDBJ databases">
        <authorList>
            <person name="Sun Q."/>
            <person name="Ohkuma M."/>
        </authorList>
    </citation>
    <scope>NUCLEOTIDE SEQUENCE</scope>
    <source>
        <strain evidence="8">JCM 14371</strain>
    </source>
</reference>
<accession>A0A917UVM0</accession>